<evidence type="ECO:0000313" key="2">
    <source>
        <dbReference type="EMBL" id="JAV14332.1"/>
    </source>
</evidence>
<accession>A0A1L8E713</accession>
<organism evidence="2">
    <name type="scientific">Haematobia irritans</name>
    <name type="common">Horn fly</name>
    <name type="synonym">Conops irritans</name>
    <dbReference type="NCBI Taxonomy" id="7368"/>
    <lineage>
        <taxon>Eukaryota</taxon>
        <taxon>Metazoa</taxon>
        <taxon>Ecdysozoa</taxon>
        <taxon>Arthropoda</taxon>
        <taxon>Hexapoda</taxon>
        <taxon>Insecta</taxon>
        <taxon>Pterygota</taxon>
        <taxon>Neoptera</taxon>
        <taxon>Endopterygota</taxon>
        <taxon>Diptera</taxon>
        <taxon>Brachycera</taxon>
        <taxon>Muscomorpha</taxon>
        <taxon>Muscoidea</taxon>
        <taxon>Muscidae</taxon>
        <taxon>Haematobia</taxon>
    </lineage>
</organism>
<dbReference type="GO" id="GO:0008641">
    <property type="term" value="F:ubiquitin-like modifier activating enzyme activity"/>
    <property type="evidence" value="ECO:0007669"/>
    <property type="project" value="InterPro"/>
</dbReference>
<evidence type="ECO:0000259" key="1">
    <source>
        <dbReference type="SMART" id="SM00985"/>
    </source>
</evidence>
<feature type="domain" description="Ubiquitin-activating enzyme E1 C-terminal" evidence="1">
    <location>
        <begin position="32"/>
        <end position="157"/>
    </location>
</feature>
<protein>
    <submittedName>
        <fullName evidence="2">Putative ubiquitin-like modifier-activating enzyme 1</fullName>
    </submittedName>
</protein>
<reference evidence="2" key="1">
    <citation type="submission" date="2017-01" db="EMBL/GenBank/DDBJ databases">
        <title>An insight into the sialome and mialome of the horn fly, Haematobia irritans.</title>
        <authorList>
            <person name="Breijo M."/>
            <person name="Boiani M."/>
            <person name="Ures X."/>
            <person name="Rocha S."/>
            <person name="Sequeira M."/>
            <person name="Ribeiro J.M."/>
        </authorList>
    </citation>
    <scope>NUCLEOTIDE SEQUENCE</scope>
</reference>
<dbReference type="Gene3D" id="3.40.50.720">
    <property type="entry name" value="NAD(P)-binding Rossmann-like Domain"/>
    <property type="match status" value="1"/>
</dbReference>
<dbReference type="FunFam" id="3.10.290.60:FF:000002">
    <property type="entry name" value="Ubiquitin-like modifier-activating enzyme 1"/>
    <property type="match status" value="1"/>
</dbReference>
<dbReference type="InterPro" id="IPR038252">
    <property type="entry name" value="UBA_E1_C_sf"/>
</dbReference>
<dbReference type="Gene3D" id="3.10.290.60">
    <property type="entry name" value="Ubiquitin-activating enzyme E1, UFD domain"/>
    <property type="match status" value="1"/>
</dbReference>
<name>A0A1L8E713_HAEIR</name>
<dbReference type="SMART" id="SM00985">
    <property type="entry name" value="UBA_e1_C"/>
    <property type="match status" value="1"/>
</dbReference>
<dbReference type="InterPro" id="IPR035985">
    <property type="entry name" value="Ubiquitin-activating_enz"/>
</dbReference>
<dbReference type="SUPFAM" id="SSF69572">
    <property type="entry name" value="Activating enzymes of the ubiquitin-like proteins"/>
    <property type="match status" value="1"/>
</dbReference>
<dbReference type="EMBL" id="GFDG01004467">
    <property type="protein sequence ID" value="JAV14332.1"/>
    <property type="molecule type" value="Transcribed_RNA"/>
</dbReference>
<dbReference type="Pfam" id="PF09358">
    <property type="entry name" value="E1_UFD"/>
    <property type="match status" value="1"/>
</dbReference>
<sequence>MPAIATTTSLISGWAVLEIIKLIMGHKDLSKFKNGFANIALPLVAFSEPLPAAKNTFYGKEWTLWDRFEVPGELTLQEFLEYFEKKERLKITMLSQGVSMLYSFFMPKAKCAERMPLPMSEVVRRVSKKRIEPHERSLVFEICCNDEEGEDVEVPYVRYTLP</sequence>
<dbReference type="InterPro" id="IPR018965">
    <property type="entry name" value="Ub-activating_enz_E1_C"/>
</dbReference>
<proteinExistence type="predicted"/>
<dbReference type="AlphaFoldDB" id="A0A1L8E713"/>